<evidence type="ECO:0000313" key="4">
    <source>
        <dbReference type="Proteomes" id="UP000281112"/>
    </source>
</evidence>
<protein>
    <submittedName>
        <fullName evidence="3">DUF3346 domain-containing protein</fullName>
    </submittedName>
</protein>
<dbReference type="InterPro" id="IPR040567">
    <property type="entry name" value="RctB_HTH"/>
</dbReference>
<name>A0A3N9TM07_9VIBR</name>
<comment type="caution">
    <text evidence="3">The sequence shown here is derived from an EMBL/GenBank/DDBJ whole genome shotgun (WGS) entry which is preliminary data.</text>
</comment>
<proteinExistence type="predicted"/>
<dbReference type="Pfam" id="PF11826">
    <property type="entry name" value="RctB_central"/>
    <property type="match status" value="1"/>
</dbReference>
<dbReference type="OrthoDB" id="5917992at2"/>
<organism evidence="3 4">
    <name type="scientific">Vibrio viridaestus</name>
    <dbReference type="NCBI Taxonomy" id="2487322"/>
    <lineage>
        <taxon>Bacteria</taxon>
        <taxon>Pseudomonadati</taxon>
        <taxon>Pseudomonadota</taxon>
        <taxon>Gammaproteobacteria</taxon>
        <taxon>Vibrionales</taxon>
        <taxon>Vibrionaceae</taxon>
        <taxon>Vibrio</taxon>
    </lineage>
</organism>
<evidence type="ECO:0000259" key="2">
    <source>
        <dbReference type="Pfam" id="PF18622"/>
    </source>
</evidence>
<dbReference type="AlphaFoldDB" id="A0A3N9TM07"/>
<sequence length="658" mass="74972">MSVTEKTLIKAPRSHKDGHLFEVSESSIEWIEEYQHFKGVTKSIVELLNLISLRGMSSKDGLVSTTELIDATDGQLTRAAIQQRLRAAVSVGLFDQIPVKFEEGLAGKTMLHRFVKPAKLISVLGSTSLITESVKQTEKRKRSKALAQTQVNRQLLNEHGLNTPPAMRDEADQFVVSPANWAGIIDQALAPPRTRKNYQKSMVSISGTKAVIETRSSKNIMTVDDLMTLFALFTLTVQYHDHHREDYHLNAKPIPNKTPLYITDILSLRGKKDSGPARDSIRDSIDRIEFTDFQLHELTGRWLSENMPEGFKSDRFRFLARTITASEEAPTEGEDGRIRIKPNLYILVWEPSFYDELLTRDYFFLFPPEILKQHTLVFQLYSYFRSRMARRHTDIIMLSELNQKLARNIEWRRFSMDLIRELRNLSDGKASGSMFVVNLWGYHLTITEVGTKGKLSDYQVDIKCDVEEVLRYSRAKTTNAGKRNMAPTLPNPLRHEMISKQKLDELATVIDGEFEPVQRKSPSPRGNLGRRVKLRKHLVEINADEITITLSKYTSPEALERSITALSAMTGHTAKSIREECQELIEKLDWLRVGNDVIEYETLSRVIELYNAQSSNGHLSIERLISGLAVRRKVCKQIFDGHLDESVFRALDEASAGI</sequence>
<accession>A0A3N9TM07</accession>
<dbReference type="Pfam" id="PF18622">
    <property type="entry name" value="HTH_55"/>
    <property type="match status" value="1"/>
</dbReference>
<gene>
    <name evidence="3" type="ORF">EES38_03100</name>
</gene>
<evidence type="ECO:0000313" key="3">
    <source>
        <dbReference type="EMBL" id="RQW65034.1"/>
    </source>
</evidence>
<dbReference type="Proteomes" id="UP000281112">
    <property type="component" value="Unassembled WGS sequence"/>
</dbReference>
<keyword evidence="4" id="KW-1185">Reference proteome</keyword>
<reference evidence="3 4" key="1">
    <citation type="submission" date="2018-11" db="EMBL/GenBank/DDBJ databases">
        <title>Vibrio LJC006 sp. nov., isolated from seawater during the bloom of the enteromorpha.</title>
        <authorList>
            <person name="Liang J."/>
        </authorList>
    </citation>
    <scope>NUCLEOTIDE SEQUENCE [LARGE SCALE GENOMIC DNA]</scope>
    <source>
        <strain evidence="3 4">LJC006</strain>
    </source>
</reference>
<feature type="domain" description="Replication initiator protein RctB central region" evidence="1">
    <location>
        <begin position="155"/>
        <end position="483"/>
    </location>
</feature>
<dbReference type="EMBL" id="RJVQ01000001">
    <property type="protein sequence ID" value="RQW65034.1"/>
    <property type="molecule type" value="Genomic_DNA"/>
</dbReference>
<evidence type="ECO:0000259" key="1">
    <source>
        <dbReference type="Pfam" id="PF11826"/>
    </source>
</evidence>
<feature type="domain" description="RctB helix turn helix" evidence="2">
    <location>
        <begin position="13"/>
        <end position="118"/>
    </location>
</feature>
<dbReference type="InterPro" id="IPR021781">
    <property type="entry name" value="RctB_central_dom"/>
</dbReference>
<dbReference type="RefSeq" id="WP_124935687.1">
    <property type="nucleotide sequence ID" value="NZ_RJVQ01000001.1"/>
</dbReference>